<dbReference type="EMBL" id="KQ085917">
    <property type="protein sequence ID" value="KLO16379.1"/>
    <property type="molecule type" value="Genomic_DNA"/>
</dbReference>
<accession>A0A0H2RX11</accession>
<dbReference type="OrthoDB" id="3147730at2759"/>
<reference evidence="1 2" key="1">
    <citation type="submission" date="2015-04" db="EMBL/GenBank/DDBJ databases">
        <title>Complete genome sequence of Schizopora paradoxa KUC8140, a cosmopolitan wood degrader in East Asia.</title>
        <authorList>
            <consortium name="DOE Joint Genome Institute"/>
            <person name="Min B."/>
            <person name="Park H."/>
            <person name="Jang Y."/>
            <person name="Kim J.-J."/>
            <person name="Kim K.H."/>
            <person name="Pangilinan J."/>
            <person name="Lipzen A."/>
            <person name="Riley R."/>
            <person name="Grigoriev I.V."/>
            <person name="Spatafora J.W."/>
            <person name="Choi I.-G."/>
        </authorList>
    </citation>
    <scope>NUCLEOTIDE SEQUENCE [LARGE SCALE GENOMIC DNA]</scope>
    <source>
        <strain evidence="1 2">KUC8140</strain>
    </source>
</reference>
<organism evidence="1 2">
    <name type="scientific">Schizopora paradoxa</name>
    <dbReference type="NCBI Taxonomy" id="27342"/>
    <lineage>
        <taxon>Eukaryota</taxon>
        <taxon>Fungi</taxon>
        <taxon>Dikarya</taxon>
        <taxon>Basidiomycota</taxon>
        <taxon>Agaricomycotina</taxon>
        <taxon>Agaricomycetes</taxon>
        <taxon>Hymenochaetales</taxon>
        <taxon>Schizoporaceae</taxon>
        <taxon>Schizopora</taxon>
    </lineage>
</organism>
<name>A0A0H2RX11_9AGAM</name>
<dbReference type="InParanoid" id="A0A0H2RX11"/>
<dbReference type="Proteomes" id="UP000053477">
    <property type="component" value="Unassembled WGS sequence"/>
</dbReference>
<keyword evidence="2" id="KW-1185">Reference proteome</keyword>
<sequence>MDTLLSYDAIIFPADGRPPHLIELSASPVSQTDPFTGQLILVSVLPHPEVHMDNIADNMDRRAWRWQLVDSLDGMTRTFANPYIIFYPVIPRIGDSFPVNRTIREIQGNNFNEDRAWRGNIVVAKYRSGGVDPFLSMINISMADFPLLKNYFLNHEPIGQ</sequence>
<gene>
    <name evidence="1" type="ORF">SCHPADRAFT_887856</name>
</gene>
<dbReference type="AlphaFoldDB" id="A0A0H2RX11"/>
<protein>
    <submittedName>
        <fullName evidence="1">Uncharacterized protein</fullName>
    </submittedName>
</protein>
<evidence type="ECO:0000313" key="2">
    <source>
        <dbReference type="Proteomes" id="UP000053477"/>
    </source>
</evidence>
<evidence type="ECO:0000313" key="1">
    <source>
        <dbReference type="EMBL" id="KLO16379.1"/>
    </source>
</evidence>
<proteinExistence type="predicted"/>